<proteinExistence type="predicted"/>
<evidence type="ECO:0000256" key="2">
    <source>
        <dbReference type="ARBA" id="ARBA00022837"/>
    </source>
</evidence>
<name>A0A176VKS9_MARPO</name>
<feature type="domain" description="EF-hand" evidence="4">
    <location>
        <begin position="113"/>
        <end position="148"/>
    </location>
</feature>
<accession>A0A176VKS9</accession>
<dbReference type="Proteomes" id="UP000077202">
    <property type="component" value="Unassembled WGS sequence"/>
</dbReference>
<dbReference type="PROSITE" id="PS00018">
    <property type="entry name" value="EF_HAND_1"/>
    <property type="match status" value="4"/>
</dbReference>
<dbReference type="InterPro" id="IPR050145">
    <property type="entry name" value="Centrin_CML-like"/>
</dbReference>
<dbReference type="AlphaFoldDB" id="A0A176VKS9"/>
<feature type="region of interest" description="Disordered" evidence="3">
    <location>
        <begin position="226"/>
        <end position="252"/>
    </location>
</feature>
<dbReference type="GO" id="GO:0005509">
    <property type="term" value="F:calcium ion binding"/>
    <property type="evidence" value="ECO:0007669"/>
    <property type="project" value="InterPro"/>
</dbReference>
<evidence type="ECO:0000313" key="6">
    <source>
        <dbReference type="Proteomes" id="UP000077202"/>
    </source>
</evidence>
<dbReference type="InterPro" id="IPR002048">
    <property type="entry name" value="EF_hand_dom"/>
</dbReference>
<keyword evidence="6" id="KW-1185">Reference proteome</keyword>
<reference evidence="5" key="1">
    <citation type="submission" date="2016-03" db="EMBL/GenBank/DDBJ databases">
        <title>Mechanisms controlling the formation of the plant cell surface in tip-growing cells are functionally conserved among land plants.</title>
        <authorList>
            <person name="Honkanen S."/>
            <person name="Jones V.A."/>
            <person name="Morieri G."/>
            <person name="Champion C."/>
            <person name="Hetherington A.J."/>
            <person name="Kelly S."/>
            <person name="Saint-Marcoux D."/>
            <person name="Proust H."/>
            <person name="Prescott H."/>
            <person name="Dolan L."/>
        </authorList>
    </citation>
    <scope>NUCLEOTIDE SEQUENCE [LARGE SCALE GENOMIC DNA]</scope>
    <source>
        <tissue evidence="5">Whole gametophyte</tissue>
    </source>
</reference>
<feature type="domain" description="EF-hand" evidence="4">
    <location>
        <begin position="77"/>
        <end position="112"/>
    </location>
</feature>
<keyword evidence="2" id="KW-0106">Calcium</keyword>
<dbReference type="Pfam" id="PF13499">
    <property type="entry name" value="EF-hand_7"/>
    <property type="match status" value="2"/>
</dbReference>
<evidence type="ECO:0000256" key="1">
    <source>
        <dbReference type="ARBA" id="ARBA00022737"/>
    </source>
</evidence>
<dbReference type="FunFam" id="1.10.238.10:FF:000178">
    <property type="entry name" value="Calmodulin-2 A"/>
    <property type="match status" value="1"/>
</dbReference>
<protein>
    <recommendedName>
        <fullName evidence="4">EF-hand domain-containing protein</fullName>
    </recommendedName>
</protein>
<dbReference type="GO" id="GO:0043226">
    <property type="term" value="C:organelle"/>
    <property type="evidence" value="ECO:0007669"/>
    <property type="project" value="UniProtKB-ARBA"/>
</dbReference>
<evidence type="ECO:0000259" key="4">
    <source>
        <dbReference type="PROSITE" id="PS50222"/>
    </source>
</evidence>
<dbReference type="SMART" id="SM00054">
    <property type="entry name" value="EFh"/>
    <property type="match status" value="4"/>
</dbReference>
<dbReference type="PANTHER" id="PTHR23050">
    <property type="entry name" value="CALCIUM BINDING PROTEIN"/>
    <property type="match status" value="1"/>
</dbReference>
<evidence type="ECO:0000256" key="3">
    <source>
        <dbReference type="SAM" id="MobiDB-lite"/>
    </source>
</evidence>
<feature type="compositionally biased region" description="Basic and acidic residues" evidence="3">
    <location>
        <begin position="235"/>
        <end position="246"/>
    </location>
</feature>
<dbReference type="EMBL" id="LVLJ01003409">
    <property type="protein sequence ID" value="OAE21534.1"/>
    <property type="molecule type" value="Genomic_DNA"/>
</dbReference>
<dbReference type="InterPro" id="IPR011992">
    <property type="entry name" value="EF-hand-dom_pair"/>
</dbReference>
<sequence length="252" mass="28317">MKLLSLFGKKVKASDAPRDLNPYAGFLTSDPQSGTAKRHIGTPRANWSLRAAAHQARKTPAQRIERKSHVVDKLFDAEHQQLIEAFKIIDKNGDGKISHQELRAMWATLGEKVTNQELRLMVQEVDVNGDGEIDLGEFIILKSRFGLGSDDVEQRATELRVAFSVADADRDGHISASDLQKLMKRLEKKVTIAECYVMLQCVDSDGDNLIDFREFEKPEINVFQAPNFNLSGPVEDQHDSRKRGDSEFLSQP</sequence>
<evidence type="ECO:0000313" key="5">
    <source>
        <dbReference type="EMBL" id="OAE21534.1"/>
    </source>
</evidence>
<comment type="caution">
    <text evidence="5">The sequence shown here is derived from an EMBL/GenBank/DDBJ whole genome shotgun (WGS) entry which is preliminary data.</text>
</comment>
<dbReference type="SUPFAM" id="SSF47473">
    <property type="entry name" value="EF-hand"/>
    <property type="match status" value="1"/>
</dbReference>
<organism evidence="5 6">
    <name type="scientific">Marchantia polymorpha subsp. ruderalis</name>
    <dbReference type="NCBI Taxonomy" id="1480154"/>
    <lineage>
        <taxon>Eukaryota</taxon>
        <taxon>Viridiplantae</taxon>
        <taxon>Streptophyta</taxon>
        <taxon>Embryophyta</taxon>
        <taxon>Marchantiophyta</taxon>
        <taxon>Marchantiopsida</taxon>
        <taxon>Marchantiidae</taxon>
        <taxon>Marchantiales</taxon>
        <taxon>Marchantiaceae</taxon>
        <taxon>Marchantia</taxon>
    </lineage>
</organism>
<dbReference type="InterPro" id="IPR018247">
    <property type="entry name" value="EF_Hand_1_Ca_BS"/>
</dbReference>
<feature type="domain" description="EF-hand" evidence="4">
    <location>
        <begin position="154"/>
        <end position="189"/>
    </location>
</feature>
<dbReference type="CDD" id="cd00051">
    <property type="entry name" value="EFh"/>
    <property type="match status" value="2"/>
</dbReference>
<keyword evidence="1" id="KW-0677">Repeat</keyword>
<gene>
    <name evidence="5" type="ORF">AXG93_3477s1000</name>
</gene>
<dbReference type="PROSITE" id="PS50222">
    <property type="entry name" value="EF_HAND_2"/>
    <property type="match status" value="3"/>
</dbReference>
<dbReference type="Gene3D" id="1.10.238.10">
    <property type="entry name" value="EF-hand"/>
    <property type="match status" value="2"/>
</dbReference>